<sequence length="735" mass="81460">MTLQFNSEGRRLALSTHDRVTINGVEWRPAYGNDTGYALARADGTGVTETFSHRQLSRLASEGKLRHEPDWFLPETAVKRLEVPAVMTSALTAPVRQRMTDREAFVLAFLDMWNAKAIVKTDASIDANMPALRRKAMEYLQDPDDAGPGRFGTIERSINPPSARSLRRWLKSYEGHGVSGLVDAMARRGHRGCSFRIEEMALLMAAARKYLNINRPTIQIVYEEMVNAFADRNAERARKGLSRLIVPSKATLRRTINGFGPFVIVAARYGEDAARKRFRPVTNGLPLTRPLQRVEMDEWTIDIMAILTSTGLWDVLTADEKQMLGVDGSIGRWKLTVAICATTRCIVGFAISAEAKGSAALQVLHMITRDKGGWADAVGALSLWDMMGLPEHIVTDGGPAFRSALFRHACANLGITTERAIAGVPELRARIERLFRTMSISLMARLTGRTFGSVVEKGDADPTKTAALTIDDMLFAITRWTVDYYHNAPHRGLNYKSPREVWQELEAKWGVRPAPDMTTRRLVFGNTTVRKLTKEGIRLFGIHYHSEDLAESLCQNPVRDMEIRWLPEDIGAIMVCVGGVWKEVPATRPGLDGVSIQVWMAAWRNVRAADPRSRSHDWSIMLAAVRAIDERVAKARLAADMMVMDWTEKREQDVEDNLFRHVSFNNAGPRPLNADGQLGLSVPEVPITVPPVGAPPAVEHPTSAVTVPAAKPDSPATPDTATAPAPTKPSWIIEE</sequence>
<dbReference type="InterPro" id="IPR001584">
    <property type="entry name" value="Integrase_cat-core"/>
</dbReference>
<dbReference type="InterPro" id="IPR015378">
    <property type="entry name" value="Transposase-like_Mu_C"/>
</dbReference>
<evidence type="ECO:0000256" key="1">
    <source>
        <dbReference type="SAM" id="MobiDB-lite"/>
    </source>
</evidence>
<proteinExistence type="predicted"/>
<accession>A0ABU1FEP9</accession>
<name>A0ABU1FEP9_9RHOB</name>
<feature type="compositionally biased region" description="Low complexity" evidence="1">
    <location>
        <begin position="708"/>
        <end position="735"/>
    </location>
</feature>
<feature type="domain" description="Integrase catalytic" evidence="2">
    <location>
        <begin position="286"/>
        <end position="506"/>
    </location>
</feature>
<protein>
    <submittedName>
        <fullName evidence="3">DDE-type integrase/transposase/recombinase</fullName>
    </submittedName>
</protein>
<dbReference type="Pfam" id="PF09299">
    <property type="entry name" value="Mu-transpos_C"/>
    <property type="match status" value="1"/>
</dbReference>
<organism evidence="3 4">
    <name type="scientific">Ruixingdingia sedimenti</name>
    <dbReference type="NCBI Taxonomy" id="3073604"/>
    <lineage>
        <taxon>Bacteria</taxon>
        <taxon>Pseudomonadati</taxon>
        <taxon>Pseudomonadota</taxon>
        <taxon>Alphaproteobacteria</taxon>
        <taxon>Rhodobacterales</taxon>
        <taxon>Paracoccaceae</taxon>
        <taxon>Ruixingdingia</taxon>
    </lineage>
</organism>
<dbReference type="InterPro" id="IPR012337">
    <property type="entry name" value="RNaseH-like_sf"/>
</dbReference>
<reference evidence="3 4" key="1">
    <citation type="submission" date="2023-09" db="EMBL/GenBank/DDBJ databases">
        <title>Xinfangfangia sedmenti sp. nov., isolated the sedment.</title>
        <authorList>
            <person name="Xu L."/>
        </authorList>
    </citation>
    <scope>NUCLEOTIDE SEQUENCE [LARGE SCALE GENOMIC DNA]</scope>
    <source>
        <strain evidence="3 4">LG-4</strain>
    </source>
</reference>
<comment type="caution">
    <text evidence="3">The sequence shown here is derived from an EMBL/GenBank/DDBJ whole genome shotgun (WGS) entry which is preliminary data.</text>
</comment>
<keyword evidence="4" id="KW-1185">Reference proteome</keyword>
<feature type="region of interest" description="Disordered" evidence="1">
    <location>
        <begin position="695"/>
        <end position="735"/>
    </location>
</feature>
<dbReference type="PROSITE" id="PS50994">
    <property type="entry name" value="INTEGRASE"/>
    <property type="match status" value="1"/>
</dbReference>
<dbReference type="EMBL" id="JAVKPH010000063">
    <property type="protein sequence ID" value="MDR5655334.1"/>
    <property type="molecule type" value="Genomic_DNA"/>
</dbReference>
<dbReference type="InterPro" id="IPR036397">
    <property type="entry name" value="RNaseH_sf"/>
</dbReference>
<evidence type="ECO:0000313" key="3">
    <source>
        <dbReference type="EMBL" id="MDR5655334.1"/>
    </source>
</evidence>
<dbReference type="Gene3D" id="3.30.420.10">
    <property type="entry name" value="Ribonuclease H-like superfamily/Ribonuclease H"/>
    <property type="match status" value="1"/>
</dbReference>
<dbReference type="Proteomes" id="UP001247754">
    <property type="component" value="Unassembled WGS sequence"/>
</dbReference>
<evidence type="ECO:0000313" key="4">
    <source>
        <dbReference type="Proteomes" id="UP001247754"/>
    </source>
</evidence>
<dbReference type="RefSeq" id="WP_310459435.1">
    <property type="nucleotide sequence ID" value="NZ_JAVKPH010000063.1"/>
</dbReference>
<gene>
    <name evidence="3" type="ORF">RGD00_22255</name>
</gene>
<evidence type="ECO:0000259" key="2">
    <source>
        <dbReference type="PROSITE" id="PS50994"/>
    </source>
</evidence>
<dbReference type="SUPFAM" id="SSF53098">
    <property type="entry name" value="Ribonuclease H-like"/>
    <property type="match status" value="1"/>
</dbReference>